<feature type="chain" id="PRO_5045642822" evidence="2">
    <location>
        <begin position="23"/>
        <end position="181"/>
    </location>
</feature>
<keyword evidence="2" id="KW-0732">Signal</keyword>
<organism evidence="3 4">
    <name type="scientific">Chryseobacterium luquanense</name>
    <dbReference type="NCBI Taxonomy" id="2983766"/>
    <lineage>
        <taxon>Bacteria</taxon>
        <taxon>Pseudomonadati</taxon>
        <taxon>Bacteroidota</taxon>
        <taxon>Flavobacteriia</taxon>
        <taxon>Flavobacteriales</taxon>
        <taxon>Weeksellaceae</taxon>
        <taxon>Chryseobacterium group</taxon>
        <taxon>Chryseobacterium</taxon>
    </lineage>
</organism>
<proteinExistence type="predicted"/>
<reference evidence="3" key="1">
    <citation type="submission" date="2022-10" db="EMBL/GenBank/DDBJ databases">
        <title>Chryseobacterium sp. nov., a novel bacterial species.</title>
        <authorList>
            <person name="Cao Y."/>
        </authorList>
    </citation>
    <scope>NUCLEOTIDE SEQUENCE</scope>
    <source>
        <strain evidence="3">KC 927</strain>
    </source>
</reference>
<dbReference type="InterPro" id="IPR025347">
    <property type="entry name" value="DUF4251"/>
</dbReference>
<evidence type="ECO:0000256" key="2">
    <source>
        <dbReference type="SAM" id="SignalP"/>
    </source>
</evidence>
<feature type="region of interest" description="Disordered" evidence="1">
    <location>
        <begin position="152"/>
        <end position="181"/>
    </location>
</feature>
<dbReference type="Proteomes" id="UP001070176">
    <property type="component" value="Unassembled WGS sequence"/>
</dbReference>
<keyword evidence="4" id="KW-1185">Reference proteome</keyword>
<accession>A0ABT3Y900</accession>
<comment type="caution">
    <text evidence="3">The sequence shown here is derived from an EMBL/GenBank/DDBJ whole genome shotgun (WGS) entry which is preliminary data.</text>
</comment>
<evidence type="ECO:0000313" key="3">
    <source>
        <dbReference type="EMBL" id="MCX8534529.1"/>
    </source>
</evidence>
<gene>
    <name evidence="3" type="ORF">OEA66_19445</name>
</gene>
<dbReference type="EMBL" id="JAOVZV010000026">
    <property type="protein sequence ID" value="MCX8534529.1"/>
    <property type="molecule type" value="Genomic_DNA"/>
</dbReference>
<evidence type="ECO:0000313" key="4">
    <source>
        <dbReference type="Proteomes" id="UP001070176"/>
    </source>
</evidence>
<protein>
    <submittedName>
        <fullName evidence="3">DUF4251 domain-containing protein</fullName>
    </submittedName>
</protein>
<feature type="compositionally biased region" description="Basic and acidic residues" evidence="1">
    <location>
        <begin position="171"/>
        <end position="181"/>
    </location>
</feature>
<evidence type="ECO:0000256" key="1">
    <source>
        <dbReference type="SAM" id="MobiDB-lite"/>
    </source>
</evidence>
<dbReference type="Gene3D" id="2.40.128.410">
    <property type="match status" value="1"/>
</dbReference>
<dbReference type="Pfam" id="PF14059">
    <property type="entry name" value="DUF4251"/>
    <property type="match status" value="1"/>
</dbReference>
<dbReference type="RefSeq" id="WP_267282969.1">
    <property type="nucleotide sequence ID" value="NZ_JAOVZV010000026.1"/>
</dbReference>
<sequence length="181" mass="20573">MKNYIKIISAFALILFFQNCTAQKTDPQIVNNLVSTDEFTFHAEKANPTNFDVINVVNSMPNAQQLRTFQISGENYGIEIKKGVMEVTLPYFGRSFNAGYGSSDTSYRFTSKDYAVTKSQSKKGNWVYKIKPNDVKNVSDINIEIYKNGKASTSIRSNDRQPISYDGYISKNEETKEQEKL</sequence>
<name>A0ABT3Y900_9FLAO</name>
<feature type="signal peptide" evidence="2">
    <location>
        <begin position="1"/>
        <end position="22"/>
    </location>
</feature>